<feature type="domain" description="CheB-type methylesterase" evidence="6">
    <location>
        <begin position="14"/>
        <end position="188"/>
    </location>
</feature>
<sequence length="200" mass="21620">MTIKTDTKKQMLIKAVVIGVSAGGFKALHRILPLFDNSFPIPVMIVQHRKAENDSFFVNSLKEKCHIHVEEAIDKTRIAQGRIYIAPGGYHLLVEKDLSLALSVDSPVCYCRPSIDVLFESAADAFGPNIIGIILTGANADGANGIKAIKSSGGITIVQNPKTADVDYMPLAAIKTNAVDHILELDEIPRFVNNLVIGSN</sequence>
<keyword evidence="5" id="KW-1133">Transmembrane helix</keyword>
<organism evidence="7 8">
    <name type="scientific">Desulfamplus magnetovallimortis</name>
    <dbReference type="NCBI Taxonomy" id="1246637"/>
    <lineage>
        <taxon>Bacteria</taxon>
        <taxon>Pseudomonadati</taxon>
        <taxon>Thermodesulfobacteriota</taxon>
        <taxon>Desulfobacteria</taxon>
        <taxon>Desulfobacterales</taxon>
        <taxon>Desulfobacteraceae</taxon>
        <taxon>Desulfamplus</taxon>
    </lineage>
</organism>
<dbReference type="InterPro" id="IPR035909">
    <property type="entry name" value="CheB_C"/>
</dbReference>
<dbReference type="STRING" id="1246637.MTBBW1_1310014"/>
<dbReference type="PANTHER" id="PTHR42872:SF3">
    <property type="entry name" value="PROTEIN-GLUTAMATE METHYLESTERASE_PROTEIN-GLUTAMINE GLUTAMINASE 1"/>
    <property type="match status" value="1"/>
</dbReference>
<evidence type="ECO:0000313" key="7">
    <source>
        <dbReference type="EMBL" id="SLM28316.1"/>
    </source>
</evidence>
<keyword evidence="5" id="KW-0472">Membrane</keyword>
<accession>A0A1W1H7A6</accession>
<dbReference type="Pfam" id="PF01339">
    <property type="entry name" value="CheB_methylest"/>
    <property type="match status" value="1"/>
</dbReference>
<dbReference type="PROSITE" id="PS50122">
    <property type="entry name" value="CHEB"/>
    <property type="match status" value="1"/>
</dbReference>
<dbReference type="InterPro" id="IPR000673">
    <property type="entry name" value="Sig_transdc_resp-reg_Me-estase"/>
</dbReference>
<keyword evidence="5" id="KW-0812">Transmembrane</keyword>
<keyword evidence="8" id="KW-1185">Reference proteome</keyword>
<protein>
    <recommendedName>
        <fullName evidence="2">protein-glutamate methylesterase</fullName>
        <ecNumber evidence="2">3.1.1.61</ecNumber>
    </recommendedName>
</protein>
<feature type="active site" evidence="4">
    <location>
        <position position="48"/>
    </location>
</feature>
<dbReference type="Gene3D" id="3.40.50.180">
    <property type="entry name" value="Methylesterase CheB, C-terminal domain"/>
    <property type="match status" value="1"/>
</dbReference>
<dbReference type="GO" id="GO:0008984">
    <property type="term" value="F:protein-glutamate methylesterase activity"/>
    <property type="evidence" value="ECO:0007669"/>
    <property type="project" value="UniProtKB-EC"/>
</dbReference>
<feature type="active site" evidence="4">
    <location>
        <position position="141"/>
    </location>
</feature>
<evidence type="ECO:0000256" key="5">
    <source>
        <dbReference type="SAM" id="Phobius"/>
    </source>
</evidence>
<evidence type="ECO:0000256" key="3">
    <source>
        <dbReference type="ARBA" id="ARBA00048267"/>
    </source>
</evidence>
<dbReference type="Proteomes" id="UP000191931">
    <property type="component" value="Unassembled WGS sequence"/>
</dbReference>
<keyword evidence="4" id="KW-0145">Chemotaxis</keyword>
<name>A0A1W1H7A6_9BACT</name>
<evidence type="ECO:0000256" key="1">
    <source>
        <dbReference type="ARBA" id="ARBA00022801"/>
    </source>
</evidence>
<reference evidence="7 8" key="1">
    <citation type="submission" date="2017-03" db="EMBL/GenBank/DDBJ databases">
        <authorList>
            <person name="Afonso C.L."/>
            <person name="Miller P.J."/>
            <person name="Scott M.A."/>
            <person name="Spackman E."/>
            <person name="Goraichik I."/>
            <person name="Dimitrov K.M."/>
            <person name="Suarez D.L."/>
            <person name="Swayne D.E."/>
        </authorList>
    </citation>
    <scope>NUCLEOTIDE SEQUENCE [LARGE SCALE GENOMIC DNA]</scope>
    <source>
        <strain evidence="7">PRJEB14757</strain>
    </source>
</reference>
<keyword evidence="1 4" id="KW-0378">Hydrolase</keyword>
<evidence type="ECO:0000256" key="2">
    <source>
        <dbReference type="ARBA" id="ARBA00039140"/>
    </source>
</evidence>
<gene>
    <name evidence="7" type="primary">cheB</name>
    <name evidence="7" type="ORF">MTBBW1_1310014</name>
</gene>
<dbReference type="EMBL" id="FWEV01000037">
    <property type="protein sequence ID" value="SLM28316.1"/>
    <property type="molecule type" value="Genomic_DNA"/>
</dbReference>
<dbReference type="CDD" id="cd16433">
    <property type="entry name" value="CheB"/>
    <property type="match status" value="1"/>
</dbReference>
<dbReference type="GO" id="GO:0000156">
    <property type="term" value="F:phosphorelay response regulator activity"/>
    <property type="evidence" value="ECO:0007669"/>
    <property type="project" value="InterPro"/>
</dbReference>
<dbReference type="GO" id="GO:0006935">
    <property type="term" value="P:chemotaxis"/>
    <property type="evidence" value="ECO:0007669"/>
    <property type="project" value="UniProtKB-UniRule"/>
</dbReference>
<dbReference type="RefSeq" id="WP_245809419.1">
    <property type="nucleotide sequence ID" value="NZ_LT828548.1"/>
</dbReference>
<evidence type="ECO:0000256" key="4">
    <source>
        <dbReference type="PROSITE-ProRule" id="PRU00050"/>
    </source>
</evidence>
<evidence type="ECO:0000259" key="6">
    <source>
        <dbReference type="PROSITE" id="PS50122"/>
    </source>
</evidence>
<feature type="active site" evidence="4">
    <location>
        <position position="21"/>
    </location>
</feature>
<dbReference type="SUPFAM" id="SSF52738">
    <property type="entry name" value="Methylesterase CheB, C-terminal domain"/>
    <property type="match status" value="1"/>
</dbReference>
<comment type="catalytic activity">
    <reaction evidence="3">
        <text>[protein]-L-glutamate 5-O-methyl ester + H2O = L-glutamyl-[protein] + methanol + H(+)</text>
        <dbReference type="Rhea" id="RHEA:23236"/>
        <dbReference type="Rhea" id="RHEA-COMP:10208"/>
        <dbReference type="Rhea" id="RHEA-COMP:10311"/>
        <dbReference type="ChEBI" id="CHEBI:15377"/>
        <dbReference type="ChEBI" id="CHEBI:15378"/>
        <dbReference type="ChEBI" id="CHEBI:17790"/>
        <dbReference type="ChEBI" id="CHEBI:29973"/>
        <dbReference type="ChEBI" id="CHEBI:82795"/>
        <dbReference type="EC" id="3.1.1.61"/>
    </reaction>
</comment>
<dbReference type="GO" id="GO:0005737">
    <property type="term" value="C:cytoplasm"/>
    <property type="evidence" value="ECO:0007669"/>
    <property type="project" value="InterPro"/>
</dbReference>
<dbReference type="PANTHER" id="PTHR42872">
    <property type="entry name" value="PROTEIN-GLUTAMATE METHYLESTERASE/PROTEIN-GLUTAMINE GLUTAMINASE"/>
    <property type="match status" value="1"/>
</dbReference>
<proteinExistence type="predicted"/>
<evidence type="ECO:0000313" key="8">
    <source>
        <dbReference type="Proteomes" id="UP000191931"/>
    </source>
</evidence>
<dbReference type="AlphaFoldDB" id="A0A1W1H7A6"/>
<feature type="transmembrane region" description="Helical" evidence="5">
    <location>
        <begin position="12"/>
        <end position="32"/>
    </location>
</feature>
<dbReference type="EC" id="3.1.1.61" evidence="2"/>